<feature type="repeat" description="ANK" evidence="3">
    <location>
        <begin position="51"/>
        <end position="83"/>
    </location>
</feature>
<feature type="chain" id="PRO_5031403590" evidence="4">
    <location>
        <begin position="21"/>
        <end position="158"/>
    </location>
</feature>
<dbReference type="Pfam" id="PF12796">
    <property type="entry name" value="Ank_2"/>
    <property type="match status" value="1"/>
</dbReference>
<sequence length="158" mass="16571">MRLRALLLFCGVAALNDADADLIEAAGEGSVEGVLQALAHGANVNTRSSTGAETPLHLSGIACSKPVIQALLAAGADVNAHTAAGDAMSMTPLHWFVNMNPCDEEAVSLLLDAGADLDLHNSEGQTPLDMVAKITTRAHIAELLRMHAREVKWLKGEL</sequence>
<evidence type="ECO:0000313" key="5">
    <source>
        <dbReference type="EMBL" id="CAD8613266.1"/>
    </source>
</evidence>
<dbReference type="EMBL" id="HBEY01034889">
    <property type="protein sequence ID" value="CAD8613266.1"/>
    <property type="molecule type" value="Transcribed_RNA"/>
</dbReference>
<dbReference type="Gene3D" id="1.25.40.20">
    <property type="entry name" value="Ankyrin repeat-containing domain"/>
    <property type="match status" value="2"/>
</dbReference>
<dbReference type="GO" id="GO:0005634">
    <property type="term" value="C:nucleus"/>
    <property type="evidence" value="ECO:0007669"/>
    <property type="project" value="TreeGrafter"/>
</dbReference>
<dbReference type="PROSITE" id="PS50088">
    <property type="entry name" value="ANK_REPEAT"/>
    <property type="match status" value="2"/>
</dbReference>
<keyword evidence="1" id="KW-0677">Repeat</keyword>
<proteinExistence type="predicted"/>
<feature type="signal peptide" evidence="4">
    <location>
        <begin position="1"/>
        <end position="20"/>
    </location>
</feature>
<dbReference type="PANTHER" id="PTHR24124:SF14">
    <property type="entry name" value="CHROMOSOME UNDETERMINED SCAFFOLD_25, WHOLE GENOME SHOTGUN SEQUENCE"/>
    <property type="match status" value="1"/>
</dbReference>
<gene>
    <name evidence="5" type="ORF">CPEL01642_LOCUS16646</name>
</gene>
<feature type="repeat" description="ANK" evidence="3">
    <location>
        <begin position="88"/>
        <end position="122"/>
    </location>
</feature>
<evidence type="ECO:0000256" key="4">
    <source>
        <dbReference type="SAM" id="SignalP"/>
    </source>
</evidence>
<name>A0A7S0LL24_9EUKA</name>
<evidence type="ECO:0000256" key="2">
    <source>
        <dbReference type="ARBA" id="ARBA00023043"/>
    </source>
</evidence>
<evidence type="ECO:0000256" key="1">
    <source>
        <dbReference type="ARBA" id="ARBA00022737"/>
    </source>
</evidence>
<dbReference type="GO" id="GO:0010468">
    <property type="term" value="P:regulation of gene expression"/>
    <property type="evidence" value="ECO:0007669"/>
    <property type="project" value="TreeGrafter"/>
</dbReference>
<dbReference type="SMART" id="SM00248">
    <property type="entry name" value="ANK"/>
    <property type="match status" value="4"/>
</dbReference>
<organism evidence="5">
    <name type="scientific">Coccolithus braarudii</name>
    <dbReference type="NCBI Taxonomy" id="221442"/>
    <lineage>
        <taxon>Eukaryota</taxon>
        <taxon>Haptista</taxon>
        <taxon>Haptophyta</taxon>
        <taxon>Prymnesiophyceae</taxon>
        <taxon>Coccolithales</taxon>
        <taxon>Coccolithaceae</taxon>
        <taxon>Coccolithus</taxon>
    </lineage>
</organism>
<accession>A0A7S0LL24</accession>
<dbReference type="InterPro" id="IPR036770">
    <property type="entry name" value="Ankyrin_rpt-contain_sf"/>
</dbReference>
<dbReference type="InterPro" id="IPR002110">
    <property type="entry name" value="Ankyrin_rpt"/>
</dbReference>
<dbReference type="AlphaFoldDB" id="A0A7S0LL24"/>
<keyword evidence="4" id="KW-0732">Signal</keyword>
<dbReference type="SUPFAM" id="SSF48403">
    <property type="entry name" value="Ankyrin repeat"/>
    <property type="match status" value="1"/>
</dbReference>
<reference evidence="5" key="1">
    <citation type="submission" date="2021-01" db="EMBL/GenBank/DDBJ databases">
        <authorList>
            <person name="Corre E."/>
            <person name="Pelletier E."/>
            <person name="Niang G."/>
            <person name="Scheremetjew M."/>
            <person name="Finn R."/>
            <person name="Kale V."/>
            <person name="Holt S."/>
            <person name="Cochrane G."/>
            <person name="Meng A."/>
            <person name="Brown T."/>
            <person name="Cohen L."/>
        </authorList>
    </citation>
    <scope>NUCLEOTIDE SEQUENCE</scope>
    <source>
        <strain evidence="5">PLY182g</strain>
    </source>
</reference>
<protein>
    <submittedName>
        <fullName evidence="5">Uncharacterized protein</fullName>
    </submittedName>
</protein>
<dbReference type="PROSITE" id="PS50297">
    <property type="entry name" value="ANK_REP_REGION"/>
    <property type="match status" value="1"/>
</dbReference>
<keyword evidence="2 3" id="KW-0040">ANK repeat</keyword>
<evidence type="ECO:0000256" key="3">
    <source>
        <dbReference type="PROSITE-ProRule" id="PRU00023"/>
    </source>
</evidence>
<dbReference type="PANTHER" id="PTHR24124">
    <property type="entry name" value="ANKYRIN REPEAT FAMILY A"/>
    <property type="match status" value="1"/>
</dbReference>